<feature type="transmembrane region" description="Helical" evidence="10">
    <location>
        <begin position="159"/>
        <end position="180"/>
    </location>
</feature>
<gene>
    <name evidence="11" type="ORF">D3878_22765</name>
</gene>
<comment type="caution">
    <text evidence="11">The sequence shown here is derived from an EMBL/GenBank/DDBJ whole genome shotgun (WGS) entry which is preliminary data.</text>
</comment>
<dbReference type="NCBIfam" id="TIGR00797">
    <property type="entry name" value="matE"/>
    <property type="match status" value="1"/>
</dbReference>
<protein>
    <recommendedName>
        <fullName evidence="9">Multidrug-efflux transporter</fullName>
    </recommendedName>
</protein>
<organism evidence="11 12">
    <name type="scientific">Noviherbaspirillum sedimenti</name>
    <dbReference type="NCBI Taxonomy" id="2320865"/>
    <lineage>
        <taxon>Bacteria</taxon>
        <taxon>Pseudomonadati</taxon>
        <taxon>Pseudomonadota</taxon>
        <taxon>Betaproteobacteria</taxon>
        <taxon>Burkholderiales</taxon>
        <taxon>Oxalobacteraceae</taxon>
        <taxon>Noviherbaspirillum</taxon>
    </lineage>
</organism>
<feature type="transmembrane region" description="Helical" evidence="10">
    <location>
        <begin position="47"/>
        <end position="70"/>
    </location>
</feature>
<keyword evidence="7" id="KW-0406">Ion transport</keyword>
<dbReference type="AlphaFoldDB" id="A0A3A3G7V6"/>
<evidence type="ECO:0000256" key="1">
    <source>
        <dbReference type="ARBA" id="ARBA00004429"/>
    </source>
</evidence>
<feature type="transmembrane region" description="Helical" evidence="10">
    <location>
        <begin position="318"/>
        <end position="336"/>
    </location>
</feature>
<evidence type="ECO:0000256" key="10">
    <source>
        <dbReference type="SAM" id="Phobius"/>
    </source>
</evidence>
<keyword evidence="8 10" id="KW-0472">Membrane</keyword>
<keyword evidence="6 10" id="KW-1133">Transmembrane helix</keyword>
<feature type="transmembrane region" description="Helical" evidence="10">
    <location>
        <begin position="242"/>
        <end position="264"/>
    </location>
</feature>
<evidence type="ECO:0000256" key="3">
    <source>
        <dbReference type="ARBA" id="ARBA00022449"/>
    </source>
</evidence>
<comment type="subcellular location">
    <subcellularLocation>
        <location evidence="1">Cell inner membrane</location>
        <topology evidence="1">Multi-pass membrane protein</topology>
    </subcellularLocation>
</comment>
<dbReference type="InterPro" id="IPR002528">
    <property type="entry name" value="MATE_fam"/>
</dbReference>
<evidence type="ECO:0000256" key="6">
    <source>
        <dbReference type="ARBA" id="ARBA00022989"/>
    </source>
</evidence>
<dbReference type="Proteomes" id="UP000266327">
    <property type="component" value="Unassembled WGS sequence"/>
</dbReference>
<evidence type="ECO:0000256" key="2">
    <source>
        <dbReference type="ARBA" id="ARBA00022448"/>
    </source>
</evidence>
<dbReference type="OrthoDB" id="9780160at2"/>
<dbReference type="RefSeq" id="WP_119787545.1">
    <property type="nucleotide sequence ID" value="NZ_QYUQ01000002.1"/>
</dbReference>
<keyword evidence="3" id="KW-0050">Antiport</keyword>
<feature type="transmembrane region" description="Helical" evidence="10">
    <location>
        <begin position="391"/>
        <end position="412"/>
    </location>
</feature>
<sequence>MNQEARRPAAQIAALAWPILVGQLAVIANGVMDTAMTARYSATDLAALSIAVSVYVSVFVSANGVLYALAPIVGQLYGARRFEAIGAEIRQGLWLTVFLTVAGCLILLFPQPLLALAQASPELNAKASSYLQILALALPASLGFRIYGAFNNAIARPRAVMLIQLAALLLKVPLNAWFIFGGLGLPALGGPGCALATAVTAWLSLAAGWTILRYSPSYRVFNLFGAGFSAPRWQAQRTLLRLGIPMGLSYLIEVSAFTFMALFIARLGETAVAGHQVTANFVTVLYMLPLSIASASGTLVAHALGARDRAAAQRLGTAGIRLAAGIAAGAGVAVWLGRDAIVRAYTPDPSIIASALPLYAFVGVYIFFDALQVSAAYILRAYKITLVPTIIYALMLWGVGLGGGYLLGFDLLGLAPRLPTGAAGFWLGNTASVLLAAVFLLWHLRSVQHKMR</sequence>
<keyword evidence="4" id="KW-1003">Cell membrane</keyword>
<evidence type="ECO:0000256" key="9">
    <source>
        <dbReference type="ARBA" id="ARBA00031636"/>
    </source>
</evidence>
<dbReference type="InterPro" id="IPR048279">
    <property type="entry name" value="MdtK-like"/>
</dbReference>
<feature type="transmembrane region" description="Helical" evidence="10">
    <location>
        <begin position="424"/>
        <end position="444"/>
    </location>
</feature>
<feature type="transmembrane region" description="Helical" evidence="10">
    <location>
        <begin position="356"/>
        <end position="379"/>
    </location>
</feature>
<dbReference type="GO" id="GO:0015297">
    <property type="term" value="F:antiporter activity"/>
    <property type="evidence" value="ECO:0007669"/>
    <property type="project" value="UniProtKB-KW"/>
</dbReference>
<dbReference type="GO" id="GO:0006811">
    <property type="term" value="P:monoatomic ion transport"/>
    <property type="evidence" value="ECO:0007669"/>
    <property type="project" value="UniProtKB-KW"/>
</dbReference>
<evidence type="ECO:0000313" key="11">
    <source>
        <dbReference type="EMBL" id="RJG04061.1"/>
    </source>
</evidence>
<keyword evidence="2" id="KW-0813">Transport</keyword>
<dbReference type="PANTHER" id="PTHR43298:SF2">
    <property type="entry name" value="FMN_FAD EXPORTER YEEO-RELATED"/>
    <property type="match status" value="1"/>
</dbReference>
<evidence type="ECO:0000313" key="12">
    <source>
        <dbReference type="Proteomes" id="UP000266327"/>
    </source>
</evidence>
<dbReference type="Pfam" id="PF01554">
    <property type="entry name" value="MatE"/>
    <property type="match status" value="2"/>
</dbReference>
<dbReference type="PANTHER" id="PTHR43298">
    <property type="entry name" value="MULTIDRUG RESISTANCE PROTEIN NORM-RELATED"/>
    <property type="match status" value="1"/>
</dbReference>
<dbReference type="PIRSF" id="PIRSF006603">
    <property type="entry name" value="DinF"/>
    <property type="match status" value="1"/>
</dbReference>
<feature type="transmembrane region" description="Helical" evidence="10">
    <location>
        <begin position="12"/>
        <end position="32"/>
    </location>
</feature>
<evidence type="ECO:0000256" key="5">
    <source>
        <dbReference type="ARBA" id="ARBA00022692"/>
    </source>
</evidence>
<dbReference type="EMBL" id="QYUQ01000002">
    <property type="protein sequence ID" value="RJG04061.1"/>
    <property type="molecule type" value="Genomic_DNA"/>
</dbReference>
<name>A0A3A3G7V6_9BURK</name>
<keyword evidence="5 10" id="KW-0812">Transmembrane</keyword>
<dbReference type="InterPro" id="IPR050222">
    <property type="entry name" value="MATE_MdtK"/>
</dbReference>
<evidence type="ECO:0000256" key="4">
    <source>
        <dbReference type="ARBA" id="ARBA00022475"/>
    </source>
</evidence>
<accession>A0A3A3G7V6</accession>
<feature type="transmembrane region" description="Helical" evidence="10">
    <location>
        <begin position="284"/>
        <end position="306"/>
    </location>
</feature>
<feature type="transmembrane region" description="Helical" evidence="10">
    <location>
        <begin position="192"/>
        <end position="212"/>
    </location>
</feature>
<reference evidence="12" key="1">
    <citation type="submission" date="2018-09" db="EMBL/GenBank/DDBJ databases">
        <authorList>
            <person name="Zhu H."/>
        </authorList>
    </citation>
    <scope>NUCLEOTIDE SEQUENCE [LARGE SCALE GENOMIC DNA]</scope>
    <source>
        <strain evidence="12">K1S02-23</strain>
    </source>
</reference>
<evidence type="ECO:0000256" key="7">
    <source>
        <dbReference type="ARBA" id="ARBA00023065"/>
    </source>
</evidence>
<evidence type="ECO:0000256" key="8">
    <source>
        <dbReference type="ARBA" id="ARBA00023136"/>
    </source>
</evidence>
<dbReference type="GO" id="GO:0042910">
    <property type="term" value="F:xenobiotic transmembrane transporter activity"/>
    <property type="evidence" value="ECO:0007669"/>
    <property type="project" value="InterPro"/>
</dbReference>
<keyword evidence="12" id="KW-1185">Reference proteome</keyword>
<feature type="transmembrane region" description="Helical" evidence="10">
    <location>
        <begin position="129"/>
        <end position="147"/>
    </location>
</feature>
<feature type="transmembrane region" description="Helical" evidence="10">
    <location>
        <begin position="91"/>
        <end position="109"/>
    </location>
</feature>
<proteinExistence type="predicted"/>
<dbReference type="GO" id="GO:0005886">
    <property type="term" value="C:plasma membrane"/>
    <property type="evidence" value="ECO:0007669"/>
    <property type="project" value="UniProtKB-SubCell"/>
</dbReference>